<keyword evidence="3" id="KW-1185">Reference proteome</keyword>
<sequence>MSLSPTDRSSELRERRYQEGQRTFGLSSPQRRPVTVPKLSRSLLDLLPKRPAEWMRHVDHVAPEDVQIWVCQTWSGCMVEFFGGAEEWRCLWHSGDIETFTPMSTRHRVVMMKAEDALQIHERHQLIDVSTNDTILRLRFRRPREDRGVIDADARLREKCGLPPINRREGEAS</sequence>
<feature type="region of interest" description="Disordered" evidence="1">
    <location>
        <begin position="1"/>
        <end position="33"/>
    </location>
</feature>
<evidence type="ECO:0000256" key="1">
    <source>
        <dbReference type="SAM" id="MobiDB-lite"/>
    </source>
</evidence>
<evidence type="ECO:0000313" key="3">
    <source>
        <dbReference type="Proteomes" id="UP000179145"/>
    </source>
</evidence>
<proteinExistence type="predicted"/>
<feature type="compositionally biased region" description="Basic and acidic residues" evidence="1">
    <location>
        <begin position="8"/>
        <end position="19"/>
    </location>
</feature>
<evidence type="ECO:0000313" key="2">
    <source>
        <dbReference type="EMBL" id="AOX16950.1"/>
    </source>
</evidence>
<gene>
    <name evidence="2" type="ORF">A0U89_07130</name>
</gene>
<protein>
    <submittedName>
        <fullName evidence="2">Uncharacterized protein</fullName>
    </submittedName>
</protein>
<dbReference type="Proteomes" id="UP000179145">
    <property type="component" value="Chromosome"/>
</dbReference>
<name>A0A1D8UTI1_9PROT</name>
<dbReference type="RefSeq" id="WP_070402650.1">
    <property type="nucleotide sequence ID" value="NZ_BJVW01000003.1"/>
</dbReference>
<dbReference type="EMBL" id="CP014674">
    <property type="protein sequence ID" value="AOX16950.1"/>
    <property type="molecule type" value="Genomic_DNA"/>
</dbReference>
<feature type="compositionally biased region" description="Polar residues" evidence="1">
    <location>
        <begin position="20"/>
        <end position="30"/>
    </location>
</feature>
<dbReference type="KEGG" id="kba:A0U89_07130"/>
<accession>A0A1D8UTI1</accession>
<reference evidence="2 3" key="1">
    <citation type="journal article" date="2016" name="Microb. Cell Fact.">
        <title>Dissection of exopolysaccharide biosynthesis in Kozakia baliensis.</title>
        <authorList>
            <person name="Brandt J.U."/>
            <person name="Jakob F."/>
            <person name="Behr J."/>
            <person name="Geissler A.J."/>
            <person name="Vogel R.F."/>
        </authorList>
    </citation>
    <scope>NUCLEOTIDE SEQUENCE [LARGE SCALE GENOMIC DNA]</scope>
    <source>
        <strain evidence="2 3">DSM 14400</strain>
    </source>
</reference>
<dbReference type="AlphaFoldDB" id="A0A1D8UTI1"/>
<dbReference type="OrthoDB" id="7283378at2"/>
<organism evidence="2 3">
    <name type="scientific">Kozakia baliensis</name>
    <dbReference type="NCBI Taxonomy" id="153496"/>
    <lineage>
        <taxon>Bacteria</taxon>
        <taxon>Pseudomonadati</taxon>
        <taxon>Pseudomonadota</taxon>
        <taxon>Alphaproteobacteria</taxon>
        <taxon>Acetobacterales</taxon>
        <taxon>Acetobacteraceae</taxon>
        <taxon>Kozakia</taxon>
    </lineage>
</organism>
<dbReference type="STRING" id="153496.A0U89_07130"/>